<dbReference type="KEGG" id="pcea:J3359_09820"/>
<evidence type="ECO:0000313" key="3">
    <source>
        <dbReference type="Proteomes" id="UP000663920"/>
    </source>
</evidence>
<keyword evidence="3" id="KW-1185">Reference proteome</keyword>
<dbReference type="NCBIfam" id="TIGR02532">
    <property type="entry name" value="IV_pilin_GFxxxE"/>
    <property type="match status" value="1"/>
</dbReference>
<dbReference type="InterPro" id="IPR012902">
    <property type="entry name" value="N_methyl_site"/>
</dbReference>
<evidence type="ECO:0000313" key="2">
    <source>
        <dbReference type="EMBL" id="QTE21148.1"/>
    </source>
</evidence>
<protein>
    <submittedName>
        <fullName evidence="2">Prepilin-type N-terminal cleavage/methylation domain-containing protein</fullName>
    </submittedName>
</protein>
<dbReference type="EMBL" id="CP071869">
    <property type="protein sequence ID" value="QTE21148.1"/>
    <property type="molecule type" value="Genomic_DNA"/>
</dbReference>
<accession>A0A975H5P3</accession>
<dbReference type="AlphaFoldDB" id="A0A975H5P3"/>
<organism evidence="2 3">
    <name type="scientific">Polaribacter cellanae</name>
    <dbReference type="NCBI Taxonomy" id="2818493"/>
    <lineage>
        <taxon>Bacteria</taxon>
        <taxon>Pseudomonadati</taxon>
        <taxon>Bacteroidota</taxon>
        <taxon>Flavobacteriia</taxon>
        <taxon>Flavobacteriales</taxon>
        <taxon>Flavobacteriaceae</taxon>
    </lineage>
</organism>
<evidence type="ECO:0000256" key="1">
    <source>
        <dbReference type="SAM" id="Phobius"/>
    </source>
</evidence>
<keyword evidence="1" id="KW-0812">Transmembrane</keyword>
<feature type="transmembrane region" description="Helical" evidence="1">
    <location>
        <begin position="12"/>
        <end position="32"/>
    </location>
</feature>
<sequence length="153" mass="18123">MKVTKLKAFTLAEMLVVLVVSSIVISMAFLILNMVRKQVKLIQANYQKKQEIQFFETRFSRDFNSYNAFFRNKENKLILKDTKDSITYTFSDNLIIREKDTFFLKIENKKLFLNGLLVENKFIDGIEIQFSEEFANKTIFIQQNKDATFYLNN</sequence>
<dbReference type="InterPro" id="IPR045584">
    <property type="entry name" value="Pilin-like"/>
</dbReference>
<proteinExistence type="predicted"/>
<name>A0A975H5P3_9FLAO</name>
<dbReference type="SUPFAM" id="SSF54523">
    <property type="entry name" value="Pili subunits"/>
    <property type="match status" value="1"/>
</dbReference>
<dbReference type="Proteomes" id="UP000663920">
    <property type="component" value="Chromosome"/>
</dbReference>
<keyword evidence="1" id="KW-1133">Transmembrane helix</keyword>
<dbReference type="RefSeq" id="WP_208076743.1">
    <property type="nucleotide sequence ID" value="NZ_CP071869.1"/>
</dbReference>
<reference evidence="2 3" key="1">
    <citation type="submission" date="2021-03" db="EMBL/GenBank/DDBJ databases">
        <title>Complete genome of Polaribacter_sp.SM13.</title>
        <authorList>
            <person name="Jeong S.W."/>
            <person name="Bae J.W."/>
        </authorList>
    </citation>
    <scope>NUCLEOTIDE SEQUENCE [LARGE SCALE GENOMIC DNA]</scope>
    <source>
        <strain evidence="2 3">SM13</strain>
    </source>
</reference>
<dbReference type="Pfam" id="PF07963">
    <property type="entry name" value="N_methyl"/>
    <property type="match status" value="1"/>
</dbReference>
<keyword evidence="1" id="KW-0472">Membrane</keyword>
<gene>
    <name evidence="2" type="ORF">J3359_09820</name>
</gene>